<dbReference type="PANTHER" id="PTHR36766:SF64">
    <property type="entry name" value="OS12G0206100 PROTEIN"/>
    <property type="match status" value="1"/>
</dbReference>
<dbReference type="Pfam" id="PF18052">
    <property type="entry name" value="Rx_N"/>
    <property type="match status" value="1"/>
</dbReference>
<protein>
    <recommendedName>
        <fullName evidence="5">Disease resistance N-terminal domain-containing protein</fullName>
    </recommendedName>
</protein>
<reference evidence="7" key="1">
    <citation type="submission" date="2019-07" db="EMBL/GenBank/DDBJ databases">
        <title>De Novo Assembly of kiwifruit Actinidia rufa.</title>
        <authorList>
            <person name="Sugita-Konishi S."/>
            <person name="Sato K."/>
            <person name="Mori E."/>
            <person name="Abe Y."/>
            <person name="Kisaki G."/>
            <person name="Hamano K."/>
            <person name="Suezawa K."/>
            <person name="Otani M."/>
            <person name="Fukuda T."/>
            <person name="Manabe T."/>
            <person name="Gomi K."/>
            <person name="Tabuchi M."/>
            <person name="Akimitsu K."/>
            <person name="Kataoka I."/>
        </authorList>
    </citation>
    <scope>NUCLEOTIDE SEQUENCE [LARGE SCALE GENOMIC DNA]</scope>
    <source>
        <strain evidence="7">cv. Fuchu</strain>
    </source>
</reference>
<dbReference type="SUPFAM" id="SSF52047">
    <property type="entry name" value="RNI-like"/>
    <property type="match status" value="1"/>
</dbReference>
<proteinExistence type="predicted"/>
<evidence type="ECO:0000256" key="2">
    <source>
        <dbReference type="ARBA" id="ARBA00022741"/>
    </source>
</evidence>
<evidence type="ECO:0000313" key="6">
    <source>
        <dbReference type="EMBL" id="GFS38325.1"/>
    </source>
</evidence>
<dbReference type="EMBL" id="BJWL01000308">
    <property type="protein sequence ID" value="GFS38325.1"/>
    <property type="molecule type" value="Genomic_DNA"/>
</dbReference>
<dbReference type="GO" id="GO:0006952">
    <property type="term" value="P:defense response"/>
    <property type="evidence" value="ECO:0007669"/>
    <property type="project" value="UniProtKB-KW"/>
</dbReference>
<keyword evidence="4" id="KW-0067">ATP-binding</keyword>
<sequence length="443" mass="51366">MVAVGEIFLSAFLQVLFQKLASREMLKFFHREKIHTKVMNWTRTLLKIRAVLDDAEEKQITNKFVNLWLEELQDLAYDLDDLLDEFSTKALLYNLSEKSQFITSKIKTCMGLNPAEANLVHDITIKLQDMSKQIGTLGLHVVNISRTPIQDRERLPTTSATYERRIYGRDSSKTEIINLLLNGGTRRWHNSNYSSLPQLGQLRLLKKLLIEGISWEYWYPYVGEIEVRAFPHLFELSIKRCPKLVSLFEEEEEEERQQQQQMEGPSFMMRLEFLKLQHCEKLEKLPRWLHTLPFLGELEINSCPSLVSFPEKGLPSTLRKLEISECGALEFLPEWMLNANYNLEVLKVDKCTTLKYIIRGVLPPSLKHIKISNCGMLESLVAVEGMKIICPSLESFNISSCNNLKFLPDALDDNNLKNLRRFLIKGWILLSPSRKDGFLFQPI</sequence>
<evidence type="ECO:0000256" key="3">
    <source>
        <dbReference type="ARBA" id="ARBA00022821"/>
    </source>
</evidence>
<evidence type="ECO:0000256" key="1">
    <source>
        <dbReference type="ARBA" id="ARBA00022737"/>
    </source>
</evidence>
<keyword evidence="2" id="KW-0547">Nucleotide-binding</keyword>
<dbReference type="PANTHER" id="PTHR36766">
    <property type="entry name" value="PLANT BROAD-SPECTRUM MILDEW RESISTANCE PROTEIN RPW8"/>
    <property type="match status" value="1"/>
</dbReference>
<feature type="domain" description="Disease resistance N-terminal" evidence="5">
    <location>
        <begin position="9"/>
        <end position="99"/>
    </location>
</feature>
<dbReference type="OrthoDB" id="25838at2759"/>
<dbReference type="GO" id="GO:0005524">
    <property type="term" value="F:ATP binding"/>
    <property type="evidence" value="ECO:0007669"/>
    <property type="project" value="UniProtKB-KW"/>
</dbReference>
<dbReference type="Gene3D" id="1.20.5.4130">
    <property type="match status" value="1"/>
</dbReference>
<name>A0A7J0DNV0_9ERIC</name>
<dbReference type="InterPro" id="IPR041118">
    <property type="entry name" value="Rx_N"/>
</dbReference>
<evidence type="ECO:0000313" key="7">
    <source>
        <dbReference type="Proteomes" id="UP000585474"/>
    </source>
</evidence>
<keyword evidence="3" id="KW-0611">Plant defense</keyword>
<keyword evidence="1" id="KW-0677">Repeat</keyword>
<dbReference type="InterPro" id="IPR032675">
    <property type="entry name" value="LRR_dom_sf"/>
</dbReference>
<accession>A0A7J0DNV0</accession>
<gene>
    <name evidence="6" type="ORF">Acr_00g0056820</name>
</gene>
<comment type="caution">
    <text evidence="6">The sequence shown here is derived from an EMBL/GenBank/DDBJ whole genome shotgun (WGS) entry which is preliminary data.</text>
</comment>
<evidence type="ECO:0000259" key="5">
    <source>
        <dbReference type="Pfam" id="PF18052"/>
    </source>
</evidence>
<organism evidence="6 7">
    <name type="scientific">Actinidia rufa</name>
    <dbReference type="NCBI Taxonomy" id="165716"/>
    <lineage>
        <taxon>Eukaryota</taxon>
        <taxon>Viridiplantae</taxon>
        <taxon>Streptophyta</taxon>
        <taxon>Embryophyta</taxon>
        <taxon>Tracheophyta</taxon>
        <taxon>Spermatophyta</taxon>
        <taxon>Magnoliopsida</taxon>
        <taxon>eudicotyledons</taxon>
        <taxon>Gunneridae</taxon>
        <taxon>Pentapetalae</taxon>
        <taxon>asterids</taxon>
        <taxon>Ericales</taxon>
        <taxon>Actinidiaceae</taxon>
        <taxon>Actinidia</taxon>
    </lineage>
</organism>
<evidence type="ECO:0000256" key="4">
    <source>
        <dbReference type="ARBA" id="ARBA00022840"/>
    </source>
</evidence>
<dbReference type="Proteomes" id="UP000585474">
    <property type="component" value="Unassembled WGS sequence"/>
</dbReference>
<dbReference type="AlphaFoldDB" id="A0A7J0DNV0"/>
<dbReference type="Gene3D" id="3.80.10.10">
    <property type="entry name" value="Ribonuclease Inhibitor"/>
    <property type="match status" value="2"/>
</dbReference>
<keyword evidence="7" id="KW-1185">Reference proteome</keyword>